<feature type="region of interest" description="Disordered" evidence="1">
    <location>
        <begin position="100"/>
        <end position="128"/>
    </location>
</feature>
<dbReference type="Proteomes" id="UP000198460">
    <property type="component" value="Unassembled WGS sequence"/>
</dbReference>
<name>A0A238HAF5_9BURK</name>
<keyword evidence="2" id="KW-0812">Transmembrane</keyword>
<evidence type="ECO:0000256" key="2">
    <source>
        <dbReference type="SAM" id="Phobius"/>
    </source>
</evidence>
<proteinExistence type="predicted"/>
<dbReference type="AlphaFoldDB" id="A0A238HAF5"/>
<keyword evidence="2" id="KW-1133">Transmembrane helix</keyword>
<feature type="transmembrane region" description="Helical" evidence="2">
    <location>
        <begin position="47"/>
        <end position="66"/>
    </location>
</feature>
<protein>
    <submittedName>
        <fullName evidence="3">Uncharacterized protein</fullName>
    </submittedName>
</protein>
<evidence type="ECO:0000256" key="1">
    <source>
        <dbReference type="SAM" id="MobiDB-lite"/>
    </source>
</evidence>
<dbReference type="EMBL" id="FXAN01000094">
    <property type="protein sequence ID" value="SMG02334.1"/>
    <property type="molecule type" value="Genomic_DNA"/>
</dbReference>
<feature type="transmembrane region" description="Helical" evidence="2">
    <location>
        <begin position="21"/>
        <end position="41"/>
    </location>
</feature>
<reference evidence="3 4" key="1">
    <citation type="submission" date="2017-04" db="EMBL/GenBank/DDBJ databases">
        <authorList>
            <person name="Afonso C.L."/>
            <person name="Miller P.J."/>
            <person name="Scott M.A."/>
            <person name="Spackman E."/>
            <person name="Goraichik I."/>
            <person name="Dimitrov K.M."/>
            <person name="Suarez D.L."/>
            <person name="Swayne D.E."/>
        </authorList>
    </citation>
    <scope>NUCLEOTIDE SEQUENCE [LARGE SCALE GENOMIC DNA]</scope>
    <source>
        <strain evidence="3">LMG 28154</strain>
    </source>
</reference>
<evidence type="ECO:0000313" key="4">
    <source>
        <dbReference type="Proteomes" id="UP000198460"/>
    </source>
</evidence>
<sequence>MPALPGAGAERADRAGCVRPLCIVAGLIVASVSLALTSGAVPSAVHAVQHAVCAAAAALLALFGLLRQWHEPFDRLVARLPLPVAATGNARCGNRAALRESRPDCSHVSAFSGSSRPPRSTFSSTRSP</sequence>
<keyword evidence="2" id="KW-0472">Membrane</keyword>
<gene>
    <name evidence="3" type="ORF">BSIN_0954</name>
</gene>
<feature type="compositionally biased region" description="Low complexity" evidence="1">
    <location>
        <begin position="111"/>
        <end position="128"/>
    </location>
</feature>
<evidence type="ECO:0000313" key="3">
    <source>
        <dbReference type="EMBL" id="SMG02334.1"/>
    </source>
</evidence>
<accession>A0A238HAF5</accession>
<organism evidence="3 4">
    <name type="scientific">Burkholderia singularis</name>
    <dbReference type="NCBI Taxonomy" id="1503053"/>
    <lineage>
        <taxon>Bacteria</taxon>
        <taxon>Pseudomonadati</taxon>
        <taxon>Pseudomonadota</taxon>
        <taxon>Betaproteobacteria</taxon>
        <taxon>Burkholderiales</taxon>
        <taxon>Burkholderiaceae</taxon>
        <taxon>Burkholderia</taxon>
        <taxon>pseudomallei group</taxon>
    </lineage>
</organism>